<reference evidence="6" key="3">
    <citation type="journal article" date="2016" name="Gigascience">
        <title>De novo construction of an expanded transcriptome assembly for the western tarnished plant bug, Lygus hesperus.</title>
        <authorList>
            <person name="Tassone E.E."/>
            <person name="Geib S.M."/>
            <person name="Hall B."/>
            <person name="Fabrick J.A."/>
            <person name="Brent C.S."/>
            <person name="Hull J.J."/>
        </authorList>
    </citation>
    <scope>NUCLEOTIDE SEQUENCE</scope>
</reference>
<evidence type="ECO:0000259" key="4">
    <source>
        <dbReference type="Pfam" id="PF00107"/>
    </source>
</evidence>
<evidence type="ECO:0000256" key="2">
    <source>
        <dbReference type="ARBA" id="ARBA00023002"/>
    </source>
</evidence>
<dbReference type="EMBL" id="GBHO01031886">
    <property type="protein sequence ID" value="JAG11718.1"/>
    <property type="molecule type" value="Transcribed_RNA"/>
</dbReference>
<dbReference type="CDD" id="cd08290">
    <property type="entry name" value="ETR"/>
    <property type="match status" value="1"/>
</dbReference>
<dbReference type="Pfam" id="PF00107">
    <property type="entry name" value="ADH_zinc_N"/>
    <property type="match status" value="1"/>
</dbReference>
<dbReference type="GO" id="GO:0005739">
    <property type="term" value="C:mitochondrion"/>
    <property type="evidence" value="ECO:0007669"/>
    <property type="project" value="TreeGrafter"/>
</dbReference>
<dbReference type="InterPro" id="IPR013149">
    <property type="entry name" value="ADH-like_C"/>
</dbReference>
<protein>
    <submittedName>
        <fullName evidence="5">Putative trans-2-enoyl-CoA reductase, mitochondrial</fullName>
    </submittedName>
</protein>
<reference evidence="5" key="1">
    <citation type="journal article" date="2014" name="PLoS ONE">
        <title>Transcriptome-Based Identification of ABC Transporters in the Western Tarnished Plant Bug Lygus hesperus.</title>
        <authorList>
            <person name="Hull J.J."/>
            <person name="Chaney K."/>
            <person name="Geib S.M."/>
            <person name="Fabrick J.A."/>
            <person name="Brent C.S."/>
            <person name="Walsh D."/>
            <person name="Lavine L.C."/>
        </authorList>
    </citation>
    <scope>NUCLEOTIDE SEQUENCE</scope>
</reference>
<keyword evidence="1" id="KW-0521">NADP</keyword>
<keyword evidence="2" id="KW-0560">Oxidoreductase</keyword>
<feature type="region of interest" description="Disordered" evidence="3">
    <location>
        <begin position="213"/>
        <end position="247"/>
    </location>
</feature>
<accession>A0A0A9WYW5</accession>
<evidence type="ECO:0000256" key="1">
    <source>
        <dbReference type="ARBA" id="ARBA00022857"/>
    </source>
</evidence>
<dbReference type="InterPro" id="IPR051034">
    <property type="entry name" value="Mito_Enoyl-ACP_Reductase"/>
</dbReference>
<name>A0A0A9WYW5_LYGHE</name>
<evidence type="ECO:0000313" key="6">
    <source>
        <dbReference type="EMBL" id="JAQ07934.1"/>
    </source>
</evidence>
<organism evidence="5">
    <name type="scientific">Lygus hesperus</name>
    <name type="common">Western plant bug</name>
    <dbReference type="NCBI Taxonomy" id="30085"/>
    <lineage>
        <taxon>Eukaryota</taxon>
        <taxon>Metazoa</taxon>
        <taxon>Ecdysozoa</taxon>
        <taxon>Arthropoda</taxon>
        <taxon>Hexapoda</taxon>
        <taxon>Insecta</taxon>
        <taxon>Pterygota</taxon>
        <taxon>Neoptera</taxon>
        <taxon>Paraneoptera</taxon>
        <taxon>Hemiptera</taxon>
        <taxon>Heteroptera</taxon>
        <taxon>Panheteroptera</taxon>
        <taxon>Cimicomorpha</taxon>
        <taxon>Miridae</taxon>
        <taxon>Mirini</taxon>
        <taxon>Lygus</taxon>
    </lineage>
</organism>
<dbReference type="GO" id="GO:0006631">
    <property type="term" value="P:fatty acid metabolic process"/>
    <property type="evidence" value="ECO:0007669"/>
    <property type="project" value="TreeGrafter"/>
</dbReference>
<dbReference type="PANTHER" id="PTHR43981:SF2">
    <property type="entry name" value="ENOYL-[ACYL-CARRIER-PROTEIN] REDUCTASE, MITOCHONDRIAL"/>
    <property type="match status" value="1"/>
</dbReference>
<dbReference type="EMBL" id="GDHC01010695">
    <property type="protein sequence ID" value="JAQ07934.1"/>
    <property type="molecule type" value="Transcribed_RNA"/>
</dbReference>
<evidence type="ECO:0000256" key="3">
    <source>
        <dbReference type="SAM" id="MobiDB-lite"/>
    </source>
</evidence>
<feature type="compositionally biased region" description="Low complexity" evidence="3">
    <location>
        <begin position="214"/>
        <end position="247"/>
    </location>
</feature>
<dbReference type="GO" id="GO:0016491">
    <property type="term" value="F:oxidoreductase activity"/>
    <property type="evidence" value="ECO:0007669"/>
    <property type="project" value="UniProtKB-KW"/>
</dbReference>
<dbReference type="PANTHER" id="PTHR43981">
    <property type="entry name" value="ENOYL-[ACYL-CARRIER-PROTEIN] REDUCTASE, MITOCHONDRIAL"/>
    <property type="match status" value="1"/>
</dbReference>
<feature type="domain" description="Alcohol dehydrogenase-like C-terminal" evidence="4">
    <location>
        <begin position="20"/>
        <end position="148"/>
    </location>
</feature>
<evidence type="ECO:0000313" key="5">
    <source>
        <dbReference type="EMBL" id="JAG11718.1"/>
    </source>
</evidence>
<dbReference type="Gene3D" id="3.40.50.720">
    <property type="entry name" value="NAD(P)-binding Rossmann-like Domain"/>
    <property type="match status" value="1"/>
</dbReference>
<sequence>MDFIQLKEDDVVVQNGATSAVGLSVIQIAKARGIKTVNIIRNRTNFSQVKQELMDLGATVVLPDDMVRDKEYVKKAMTEAGLHDKEIRLALNCVSGQSTMDLCKFLTPNSGATIVTYGGMSKKPVTVGTGAFIFNDITLKGFWVTRWFKEHHKSVERQVMHSYIFHLIAEGKLKIPVTKCLVQTRSDIQTAVDLVNTAQRGAKVLLYFPPDTATTDGSSGDSNNNSTGGDASNGSSGNGSSSGSNTN</sequence>
<reference evidence="5" key="2">
    <citation type="submission" date="2014-07" db="EMBL/GenBank/DDBJ databases">
        <authorList>
            <person name="Hull J."/>
        </authorList>
    </citation>
    <scope>NUCLEOTIDE SEQUENCE</scope>
</reference>
<dbReference type="SUPFAM" id="SSF51735">
    <property type="entry name" value="NAD(P)-binding Rossmann-fold domains"/>
    <property type="match status" value="1"/>
</dbReference>
<dbReference type="InterPro" id="IPR036291">
    <property type="entry name" value="NAD(P)-bd_dom_sf"/>
</dbReference>
<proteinExistence type="predicted"/>
<gene>
    <name evidence="6" type="primary">CG16935_0</name>
    <name evidence="5" type="ORF">CM83_100054</name>
    <name evidence="6" type="ORF">g.3176</name>
</gene>
<dbReference type="AlphaFoldDB" id="A0A0A9WYW5"/>